<dbReference type="GO" id="GO:0005524">
    <property type="term" value="F:ATP binding"/>
    <property type="evidence" value="ECO:0007669"/>
    <property type="project" value="UniProtKB-KW"/>
</dbReference>
<name>A0A0K8P8Y4_9CHLR</name>
<dbReference type="EMBL" id="DF968179">
    <property type="protein sequence ID" value="GAP39096.1"/>
    <property type="molecule type" value="Genomic_DNA"/>
</dbReference>
<feature type="compositionally biased region" description="Acidic residues" evidence="5">
    <location>
        <begin position="289"/>
        <end position="302"/>
    </location>
</feature>
<dbReference type="InterPro" id="IPR003439">
    <property type="entry name" value="ABC_transporter-like_ATP-bd"/>
</dbReference>
<dbReference type="PROSITE" id="PS00211">
    <property type="entry name" value="ABC_TRANSPORTER_1"/>
    <property type="match status" value="1"/>
</dbReference>
<dbReference type="SUPFAM" id="SSF52540">
    <property type="entry name" value="P-loop containing nucleoside triphosphate hydrolases"/>
    <property type="match status" value="1"/>
</dbReference>
<dbReference type="GO" id="GO:0098796">
    <property type="term" value="C:membrane protein complex"/>
    <property type="evidence" value="ECO:0007669"/>
    <property type="project" value="UniProtKB-ARBA"/>
</dbReference>
<protein>
    <submittedName>
        <fullName evidence="7">ABC-type lipoprotein export system, ATPase component</fullName>
    </submittedName>
</protein>
<evidence type="ECO:0000256" key="1">
    <source>
        <dbReference type="ARBA" id="ARBA00005417"/>
    </source>
</evidence>
<feature type="domain" description="ABC transporter" evidence="6">
    <location>
        <begin position="10"/>
        <end position="248"/>
    </location>
</feature>
<keyword evidence="2" id="KW-0813">Transport</keyword>
<keyword evidence="7" id="KW-0449">Lipoprotein</keyword>
<dbReference type="CDD" id="cd03255">
    <property type="entry name" value="ABC_MJ0796_LolCDE_FtsE"/>
    <property type="match status" value="1"/>
</dbReference>
<dbReference type="PANTHER" id="PTHR42798:SF2">
    <property type="entry name" value="ABC TRANSPORTER ATP-BINDING PROTEIN MG467-RELATED"/>
    <property type="match status" value="1"/>
</dbReference>
<evidence type="ECO:0000313" key="8">
    <source>
        <dbReference type="Proteomes" id="UP000053370"/>
    </source>
</evidence>
<dbReference type="InterPro" id="IPR027417">
    <property type="entry name" value="P-loop_NTPase"/>
</dbReference>
<dbReference type="PANTHER" id="PTHR42798">
    <property type="entry name" value="LIPOPROTEIN-RELEASING SYSTEM ATP-BINDING PROTEIN LOLD"/>
    <property type="match status" value="1"/>
</dbReference>
<dbReference type="InterPro" id="IPR017871">
    <property type="entry name" value="ABC_transporter-like_CS"/>
</dbReference>
<dbReference type="AlphaFoldDB" id="A0A0K8P8Y4"/>
<dbReference type="STRING" id="1678840.ATC1_1115"/>
<dbReference type="Gene3D" id="3.40.50.300">
    <property type="entry name" value="P-loop containing nucleotide triphosphate hydrolases"/>
    <property type="match status" value="1"/>
</dbReference>
<reference evidence="7" key="1">
    <citation type="journal article" date="2015" name="Genome Announc.">
        <title>Draft Genome Sequence of Anaerolineae Strain TC1, a Novel Isolate from a Methanogenic Wastewater Treatment System.</title>
        <authorList>
            <person name="Matsuura N."/>
            <person name="Tourlousse D.M."/>
            <person name="Sun L."/>
            <person name="Toyonaga M."/>
            <person name="Kuroda K."/>
            <person name="Ohashi A."/>
            <person name="Cruz R."/>
            <person name="Yamaguchi T."/>
            <person name="Sekiguchi Y."/>
        </authorList>
    </citation>
    <scope>NUCLEOTIDE SEQUENCE [LARGE SCALE GENOMIC DNA]</scope>
    <source>
        <strain evidence="7">TC1</strain>
    </source>
</reference>
<sequence length="342" mass="37488">MTEKNGKNVIHTEHLKKYYIMGDIEVRALHDISLDVNYGEFTAIMGPSGSGKSTLMNILGCLDRPTGGLYILDGTDVSSMDDSKLAEVRNKKIGFVFQSFNLLSRSSALENVMMPLLYSRNKDHAKERAAEVLDLVGLGSRLGHKPKELSGGQQQRVAIARALINDPEIIMADEPTGNLDSKSGKEIMQILISLNQDKGKTILMVTHDPKIGRQVPRVISVFDGMIGTEEEQEIIKNWQNPDFLNVSGLKKPDSASVSLKKEQINPNGNGKMKNEAKETVSNPFSDTFGTDDNDLEEEEESSAADALAEAFGNRKKVANEELPAGKQFLVNPIKGNEEGKTA</sequence>
<accession>A0A0K8P8Y4</accession>
<comment type="similarity">
    <text evidence="1">Belongs to the ABC transporter superfamily.</text>
</comment>
<dbReference type="RefSeq" id="WP_082174584.1">
    <property type="nucleotide sequence ID" value="NZ_DF968179.1"/>
</dbReference>
<feature type="compositionally biased region" description="Polar residues" evidence="5">
    <location>
        <begin position="279"/>
        <end position="288"/>
    </location>
</feature>
<evidence type="ECO:0000313" key="7">
    <source>
        <dbReference type="EMBL" id="GAP39096.1"/>
    </source>
</evidence>
<keyword evidence="3" id="KW-0547">Nucleotide-binding</keyword>
<dbReference type="FunFam" id="3.40.50.300:FF:000032">
    <property type="entry name" value="Export ABC transporter ATP-binding protein"/>
    <property type="match status" value="1"/>
</dbReference>
<dbReference type="PROSITE" id="PS50893">
    <property type="entry name" value="ABC_TRANSPORTER_2"/>
    <property type="match status" value="1"/>
</dbReference>
<gene>
    <name evidence="7" type="ORF">ATC1_1115</name>
</gene>
<evidence type="ECO:0000256" key="2">
    <source>
        <dbReference type="ARBA" id="ARBA00022448"/>
    </source>
</evidence>
<feature type="region of interest" description="Disordered" evidence="5">
    <location>
        <begin position="261"/>
        <end position="304"/>
    </location>
</feature>
<proteinExistence type="inferred from homology"/>
<dbReference type="InterPro" id="IPR003593">
    <property type="entry name" value="AAA+_ATPase"/>
</dbReference>
<dbReference type="GO" id="GO:0022857">
    <property type="term" value="F:transmembrane transporter activity"/>
    <property type="evidence" value="ECO:0007669"/>
    <property type="project" value="UniProtKB-ARBA"/>
</dbReference>
<evidence type="ECO:0000256" key="3">
    <source>
        <dbReference type="ARBA" id="ARBA00022741"/>
    </source>
</evidence>
<dbReference type="Proteomes" id="UP000053370">
    <property type="component" value="Unassembled WGS sequence"/>
</dbReference>
<dbReference type="Pfam" id="PF00005">
    <property type="entry name" value="ABC_tran"/>
    <property type="match status" value="1"/>
</dbReference>
<organism evidence="7">
    <name type="scientific">Flexilinea flocculi</name>
    <dbReference type="NCBI Taxonomy" id="1678840"/>
    <lineage>
        <taxon>Bacteria</taxon>
        <taxon>Bacillati</taxon>
        <taxon>Chloroflexota</taxon>
        <taxon>Anaerolineae</taxon>
        <taxon>Anaerolineales</taxon>
        <taxon>Anaerolineaceae</taxon>
        <taxon>Flexilinea</taxon>
    </lineage>
</organism>
<evidence type="ECO:0000259" key="6">
    <source>
        <dbReference type="PROSITE" id="PS50893"/>
    </source>
</evidence>
<dbReference type="InterPro" id="IPR017911">
    <property type="entry name" value="MacB-like_ATP-bd"/>
</dbReference>
<evidence type="ECO:0000256" key="5">
    <source>
        <dbReference type="SAM" id="MobiDB-lite"/>
    </source>
</evidence>
<dbReference type="SMART" id="SM00382">
    <property type="entry name" value="AAA"/>
    <property type="match status" value="1"/>
</dbReference>
<dbReference type="GO" id="GO:0016887">
    <property type="term" value="F:ATP hydrolysis activity"/>
    <property type="evidence" value="ECO:0007669"/>
    <property type="project" value="InterPro"/>
</dbReference>
<keyword evidence="4" id="KW-0067">ATP-binding</keyword>
<keyword evidence="8" id="KW-1185">Reference proteome</keyword>
<evidence type="ECO:0000256" key="4">
    <source>
        <dbReference type="ARBA" id="ARBA00022840"/>
    </source>
</evidence>